<keyword evidence="4 12" id="KW-0328">Glycosyltransferase</keyword>
<dbReference type="EMBL" id="WNYA01000001">
    <property type="protein sequence ID" value="KAG8593975.1"/>
    <property type="molecule type" value="Genomic_DNA"/>
</dbReference>
<evidence type="ECO:0000256" key="5">
    <source>
        <dbReference type="ARBA" id="ARBA00022679"/>
    </source>
</evidence>
<dbReference type="PRINTS" id="PR02050">
    <property type="entry name" value="B14GALTRFASE"/>
</dbReference>
<dbReference type="InterPro" id="IPR027791">
    <property type="entry name" value="Galactosyl_T_C"/>
</dbReference>
<evidence type="ECO:0000256" key="4">
    <source>
        <dbReference type="ARBA" id="ARBA00022676"/>
    </source>
</evidence>
<dbReference type="GO" id="GO:0006487">
    <property type="term" value="P:protein N-linked glycosylation"/>
    <property type="evidence" value="ECO:0007669"/>
    <property type="project" value="TreeGrafter"/>
</dbReference>
<feature type="region of interest" description="Disordered" evidence="13">
    <location>
        <begin position="275"/>
        <end position="295"/>
    </location>
</feature>
<keyword evidence="12" id="KW-0479">Metal-binding</keyword>
<dbReference type="Pfam" id="PF13733">
    <property type="entry name" value="Glyco_transf_7N"/>
    <property type="match status" value="1"/>
</dbReference>
<dbReference type="EC" id="2.4.1.-" evidence="12"/>
<keyword evidence="12" id="KW-0333">Golgi apparatus</keyword>
<gene>
    <name evidence="16" type="ORF">GDO81_001020</name>
</gene>
<organism evidence="16 17">
    <name type="scientific">Engystomops pustulosus</name>
    <name type="common">Tungara frog</name>
    <name type="synonym">Physalaemus pustulosus</name>
    <dbReference type="NCBI Taxonomy" id="76066"/>
    <lineage>
        <taxon>Eukaryota</taxon>
        <taxon>Metazoa</taxon>
        <taxon>Chordata</taxon>
        <taxon>Craniata</taxon>
        <taxon>Vertebrata</taxon>
        <taxon>Euteleostomi</taxon>
        <taxon>Amphibia</taxon>
        <taxon>Batrachia</taxon>
        <taxon>Anura</taxon>
        <taxon>Neobatrachia</taxon>
        <taxon>Hyloidea</taxon>
        <taxon>Leptodactylidae</taxon>
        <taxon>Leiuperinae</taxon>
        <taxon>Engystomops</taxon>
    </lineage>
</organism>
<dbReference type="SUPFAM" id="SSF53448">
    <property type="entry name" value="Nucleotide-diphospho-sugar transferases"/>
    <property type="match status" value="1"/>
</dbReference>
<evidence type="ECO:0000313" key="16">
    <source>
        <dbReference type="EMBL" id="KAG8593975.1"/>
    </source>
</evidence>
<evidence type="ECO:0000256" key="11">
    <source>
        <dbReference type="ARBA" id="ARBA00023211"/>
    </source>
</evidence>
<evidence type="ECO:0000256" key="12">
    <source>
        <dbReference type="RuleBase" id="RU368121"/>
    </source>
</evidence>
<keyword evidence="5 12" id="KW-0808">Transferase</keyword>
<comment type="caution">
    <text evidence="16">The sequence shown here is derived from an EMBL/GenBank/DDBJ whole genome shotgun (WGS) entry which is preliminary data.</text>
</comment>
<feature type="compositionally biased region" description="Basic and acidic residues" evidence="13">
    <location>
        <begin position="278"/>
        <end position="288"/>
    </location>
</feature>
<keyword evidence="11 12" id="KW-0464">Manganese</keyword>
<evidence type="ECO:0000256" key="9">
    <source>
        <dbReference type="ARBA" id="ARBA00023136"/>
    </source>
</evidence>
<dbReference type="GO" id="GO:0005975">
    <property type="term" value="P:carbohydrate metabolic process"/>
    <property type="evidence" value="ECO:0007669"/>
    <property type="project" value="InterPro"/>
</dbReference>
<feature type="transmembrane region" description="Helical" evidence="12">
    <location>
        <begin position="6"/>
        <end position="25"/>
    </location>
</feature>
<feature type="domain" description="Galactosyltransferase N-terminal" evidence="15">
    <location>
        <begin position="90"/>
        <end position="198"/>
    </location>
</feature>
<sequence length="348" mass="40512">MGYQNSFKVFLCLSVIFLFSMKIMVLEKYFEKINFTAFSIHTTKPIRKGAHYWFSQTNKHANKNITLPNCTLPPDLGPYNIQLNVPLDNEFKNERMSFGGHNKPENCIALQKIAIVIPFRNRESHLKIWLHNMHPFLQKQQADYGIYVIEQHGNLPFNRAKLLNIGYKEALKEYDYNCFIFSDVDIIPMDQRNLYRCSTNPKHMAHALDKFNFRLLYATLFGGVVAFTKEQFLKVNGFSNLFWGWGGEDDDLYKRVITAGMQIERMNNIISKTKAIPHKRDPGNEDNPKSTGFQHVATRNGEPLLEKAARRMYTDGLNSLNYTFIRVMKHRLYTKVLVDIGKPENIEQ</sequence>
<keyword evidence="10 12" id="KW-0325">Glycoprotein</keyword>
<dbReference type="InterPro" id="IPR029044">
    <property type="entry name" value="Nucleotide-diphossugar_trans"/>
</dbReference>
<evidence type="ECO:0000256" key="2">
    <source>
        <dbReference type="ARBA" id="ARBA00004922"/>
    </source>
</evidence>
<comment type="subcellular location">
    <subcellularLocation>
        <location evidence="1 12">Golgi apparatus membrane</location>
        <topology evidence="1 12">Single-pass type II membrane protein</topology>
    </subcellularLocation>
</comment>
<reference evidence="16" key="1">
    <citation type="thesis" date="2020" institute="ProQuest LLC" country="789 East Eisenhower Parkway, Ann Arbor, MI, USA">
        <title>Comparative Genomics and Chromosome Evolution.</title>
        <authorList>
            <person name="Mudd A.B."/>
        </authorList>
    </citation>
    <scope>NUCLEOTIDE SEQUENCE</scope>
    <source>
        <strain evidence="16">237g6f4</strain>
        <tissue evidence="16">Blood</tissue>
    </source>
</reference>
<evidence type="ECO:0000256" key="13">
    <source>
        <dbReference type="SAM" id="MobiDB-lite"/>
    </source>
</evidence>
<evidence type="ECO:0000256" key="8">
    <source>
        <dbReference type="ARBA" id="ARBA00022989"/>
    </source>
</evidence>
<comment type="pathway">
    <text evidence="2 12">Protein modification; protein glycosylation.</text>
</comment>
<proteinExistence type="inferred from homology"/>
<evidence type="ECO:0000256" key="7">
    <source>
        <dbReference type="ARBA" id="ARBA00022968"/>
    </source>
</evidence>
<dbReference type="Pfam" id="PF02709">
    <property type="entry name" value="Glyco_transf_7C"/>
    <property type="match status" value="1"/>
</dbReference>
<dbReference type="AlphaFoldDB" id="A0AAV7D971"/>
<dbReference type="PANTHER" id="PTHR19300:SF62">
    <property type="entry name" value="BETA-1,4-GALACTOSYLTRANSFERASE"/>
    <property type="match status" value="1"/>
</dbReference>
<comment type="function">
    <text evidence="12">Responsible for the synthesis of complex-type N-linked oligosaccharides in many glycoproteins as well as the carbohydrate moieties of glycolipids.</text>
</comment>
<feature type="domain" description="Galactosyltransferase C-terminal" evidence="14">
    <location>
        <begin position="202"/>
        <end position="279"/>
    </location>
</feature>
<dbReference type="Gene3D" id="3.90.550.10">
    <property type="entry name" value="Spore Coat Polysaccharide Biosynthesis Protein SpsA, Chain A"/>
    <property type="match status" value="1"/>
</dbReference>
<evidence type="ECO:0000259" key="15">
    <source>
        <dbReference type="Pfam" id="PF13733"/>
    </source>
</evidence>
<dbReference type="PANTHER" id="PTHR19300">
    <property type="entry name" value="BETA-1,4-GALACTOSYLTRANSFERASE"/>
    <property type="match status" value="1"/>
</dbReference>
<comment type="similarity">
    <text evidence="3 12">Belongs to the glycosyltransferase 7 family.</text>
</comment>
<dbReference type="Proteomes" id="UP000824782">
    <property type="component" value="Unassembled WGS sequence"/>
</dbReference>
<evidence type="ECO:0000259" key="14">
    <source>
        <dbReference type="Pfam" id="PF02709"/>
    </source>
</evidence>
<evidence type="ECO:0000256" key="6">
    <source>
        <dbReference type="ARBA" id="ARBA00022692"/>
    </source>
</evidence>
<evidence type="ECO:0000256" key="10">
    <source>
        <dbReference type="ARBA" id="ARBA00023180"/>
    </source>
</evidence>
<dbReference type="GO" id="GO:0032580">
    <property type="term" value="C:Golgi cisterna membrane"/>
    <property type="evidence" value="ECO:0007669"/>
    <property type="project" value="UniProtKB-UniRule"/>
</dbReference>
<evidence type="ECO:0000256" key="3">
    <source>
        <dbReference type="ARBA" id="ARBA00005735"/>
    </source>
</evidence>
<dbReference type="GO" id="GO:0000139">
    <property type="term" value="C:Golgi membrane"/>
    <property type="evidence" value="ECO:0007669"/>
    <property type="project" value="UniProtKB-SubCell"/>
</dbReference>
<keyword evidence="7 12" id="KW-0735">Signal-anchor</keyword>
<dbReference type="InterPro" id="IPR027995">
    <property type="entry name" value="Galactosyl_T_N"/>
</dbReference>
<keyword evidence="17" id="KW-1185">Reference proteome</keyword>
<dbReference type="CDD" id="cd00899">
    <property type="entry name" value="b4GalT"/>
    <property type="match status" value="1"/>
</dbReference>
<accession>A0AAV7D971</accession>
<dbReference type="InterPro" id="IPR003859">
    <property type="entry name" value="Galactosyl_T"/>
</dbReference>
<evidence type="ECO:0000256" key="1">
    <source>
        <dbReference type="ARBA" id="ARBA00004323"/>
    </source>
</evidence>
<dbReference type="GO" id="GO:0046872">
    <property type="term" value="F:metal ion binding"/>
    <property type="evidence" value="ECO:0007669"/>
    <property type="project" value="UniProtKB-UniRule"/>
</dbReference>
<keyword evidence="8 12" id="KW-1133">Transmembrane helix</keyword>
<protein>
    <recommendedName>
        <fullName evidence="12">Beta-1,4-galactosyltransferase</fullName>
        <shortName evidence="12">Beta-1,4-GalTase</shortName>
        <ecNumber evidence="12">2.4.1.-</ecNumber>
    </recommendedName>
</protein>
<comment type="cofactor">
    <cofactor evidence="12">
        <name>Mn(2+)</name>
        <dbReference type="ChEBI" id="CHEBI:29035"/>
    </cofactor>
</comment>
<name>A0AAV7D971_ENGPU</name>
<keyword evidence="6 12" id="KW-0812">Transmembrane</keyword>
<keyword evidence="9 12" id="KW-0472">Membrane</keyword>
<dbReference type="GO" id="GO:0008092">
    <property type="term" value="F:cytoskeletal protein binding"/>
    <property type="evidence" value="ECO:0007669"/>
    <property type="project" value="TreeGrafter"/>
</dbReference>
<dbReference type="GO" id="GO:0003831">
    <property type="term" value="F:beta-N-acetylglucosaminylglycopeptide beta-1,4-galactosyltransferase activity"/>
    <property type="evidence" value="ECO:0007669"/>
    <property type="project" value="TreeGrafter"/>
</dbReference>
<evidence type="ECO:0000313" key="17">
    <source>
        <dbReference type="Proteomes" id="UP000824782"/>
    </source>
</evidence>